<feature type="compositionally biased region" description="Polar residues" evidence="1">
    <location>
        <begin position="125"/>
        <end position="139"/>
    </location>
</feature>
<feature type="region of interest" description="Disordered" evidence="1">
    <location>
        <begin position="42"/>
        <end position="185"/>
    </location>
</feature>
<dbReference type="PANTHER" id="PTHR12601">
    <property type="entry name" value="EUKARYOTIC TRANSLATION INITIATION FACTOR 3 SUBUNIT EIF-3"/>
    <property type="match status" value="1"/>
</dbReference>
<feature type="region of interest" description="Disordered" evidence="1">
    <location>
        <begin position="198"/>
        <end position="335"/>
    </location>
</feature>
<evidence type="ECO:0000259" key="2">
    <source>
        <dbReference type="PROSITE" id="PS51823"/>
    </source>
</evidence>
<comment type="caution">
    <text evidence="3">The sequence shown here is derived from an EMBL/GenBank/DDBJ whole genome shotgun (WGS) entry which is preliminary data.</text>
</comment>
<dbReference type="SUPFAM" id="SSF54236">
    <property type="entry name" value="Ubiquitin-like"/>
    <property type="match status" value="1"/>
</dbReference>
<feature type="compositionally biased region" description="Polar residues" evidence="1">
    <location>
        <begin position="204"/>
        <end position="213"/>
    </location>
</feature>
<dbReference type="PANTHER" id="PTHR12601:SF6">
    <property type="entry name" value="CLUSTERED MITOCHONDRIA PROTEIN HOMOLOG"/>
    <property type="match status" value="1"/>
</dbReference>
<gene>
    <name evidence="3" type="ORF">PAPYR_4620</name>
</gene>
<dbReference type="CDD" id="cd22249">
    <property type="entry name" value="UDM1_RNF168_RNF169-like"/>
    <property type="match status" value="1"/>
</dbReference>
<dbReference type="InterPro" id="IPR027523">
    <property type="entry name" value="CLU_prot"/>
</dbReference>
<dbReference type="InterPro" id="IPR025697">
    <property type="entry name" value="CLU_dom"/>
</dbReference>
<feature type="compositionally biased region" description="Basic and acidic residues" evidence="1">
    <location>
        <begin position="404"/>
        <end position="417"/>
    </location>
</feature>
<dbReference type="InterPro" id="IPR029071">
    <property type="entry name" value="Ubiquitin-like_domsf"/>
</dbReference>
<evidence type="ECO:0000256" key="1">
    <source>
        <dbReference type="SAM" id="MobiDB-lite"/>
    </source>
</evidence>
<protein>
    <recommendedName>
        <fullName evidence="2">Clu domain-containing protein</fullName>
    </recommendedName>
</protein>
<dbReference type="Pfam" id="PF12807">
    <property type="entry name" value="eIF3_p135"/>
    <property type="match status" value="1"/>
</dbReference>
<evidence type="ECO:0000313" key="4">
    <source>
        <dbReference type="Proteomes" id="UP001141327"/>
    </source>
</evidence>
<feature type="compositionally biased region" description="Low complexity" evidence="1">
    <location>
        <begin position="265"/>
        <end position="302"/>
    </location>
</feature>
<dbReference type="Proteomes" id="UP001141327">
    <property type="component" value="Unassembled WGS sequence"/>
</dbReference>
<organism evidence="3 4">
    <name type="scientific">Paratrimastix pyriformis</name>
    <dbReference type="NCBI Taxonomy" id="342808"/>
    <lineage>
        <taxon>Eukaryota</taxon>
        <taxon>Metamonada</taxon>
        <taxon>Preaxostyla</taxon>
        <taxon>Paratrimastigidae</taxon>
        <taxon>Paratrimastix</taxon>
    </lineage>
</organism>
<dbReference type="Pfam" id="PF13236">
    <property type="entry name" value="CLU"/>
    <property type="match status" value="1"/>
</dbReference>
<name>A0ABQ8UJD3_9EUKA</name>
<feature type="compositionally biased region" description="Low complexity" evidence="1">
    <location>
        <begin position="231"/>
        <end position="258"/>
    </location>
</feature>
<accession>A0ABQ8UJD3</accession>
<feature type="region of interest" description="Disordered" evidence="1">
    <location>
        <begin position="404"/>
        <end position="423"/>
    </location>
</feature>
<feature type="domain" description="Clu" evidence="2">
    <location>
        <begin position="1210"/>
        <end position="1463"/>
    </location>
</feature>
<dbReference type="CDD" id="cd15466">
    <property type="entry name" value="CLU-central"/>
    <property type="match status" value="1"/>
</dbReference>
<feature type="region of interest" description="Disordered" evidence="1">
    <location>
        <begin position="724"/>
        <end position="772"/>
    </location>
</feature>
<feature type="region of interest" description="Disordered" evidence="1">
    <location>
        <begin position="674"/>
        <end position="702"/>
    </location>
</feature>
<dbReference type="EMBL" id="JAPMOS010000020">
    <property type="protein sequence ID" value="KAJ4459329.1"/>
    <property type="molecule type" value="Genomic_DNA"/>
</dbReference>
<evidence type="ECO:0000313" key="3">
    <source>
        <dbReference type="EMBL" id="KAJ4459329.1"/>
    </source>
</evidence>
<dbReference type="InterPro" id="IPR033646">
    <property type="entry name" value="CLU-central"/>
</dbReference>
<feature type="compositionally biased region" description="Low complexity" evidence="1">
    <location>
        <begin position="164"/>
        <end position="185"/>
    </location>
</feature>
<sequence length="1784" mass="195704">MGCGASSANKTSRLPVVEPVSASEAVATTTTTVSSTTITTTTTTTTTTSITNPTVSSTGDSLTTNIPPAVDLPADTHTSVGQTTGANPPPPDVEDATAVRPIDHSAVEPPLTERPAIARPRIGRTGSSQPLSESSTMDTRQPPAVDIPYQPDKPRSTTPDARQPTTPRGPTPTVEAPNPATPTAAPASAVFENAPAVAIPPGTINPQTGPTKQQPDEAAAVDITPSSPVVLPQSLTPQPTTPRVDAASPSTPRSSAAAGGMSMLPASPRTPSSPRSGATTPRQQSFVGPTSAAGGAPASWGPRADSPLQPQVKSAPTAGGLVSMGPAPPASPIPGASSIMAPLPLPSINPAPPSPHAPAVLSGPSVATLPLPSTMAPAVSISPRVDIAAAAAAAVAEEEAARRKKAEEERMEQERISRQLTAETAAAEQRRLREALEAAAARDADLKQKMEREALARTQSHSLRLTELEWDHTGTLGLTLDQVMARVQFVVENTFICNGGRVLHQHVGLPMGTNCAPELANLYCYAIESLFMDGAAQLPTPDQYGLQYAPTSADSRKCTFLGMNVELTLSGSLRLDAISVCLFKHSTAPNRGVFTSQLVRYVTICNNFHDFKEATQKLTTRMVERGHSIRLMARAWNTFIRCRWEANQLGAGKLRGWFRCLCRWLVAQRSEARVPYGAEDTGPPPKPPSEERLGPAEDVSQDRLSQVKDASRLVALCDEALRQTEHAEPEASPETPIDPTICPARERQETLERERMQREESKSQEREAREQERARLVQLQREMAEQDRRAIEAKKREEEALARDLENLANPELVSVKVIFPNDDIREVYRYHFVPHRATVKELKNMVQKEFGYAVAQQRFFYKHKEEKNMVQKEFGYAVAQQRFFYKHKEMWPICAAKMCCQYVLPRCAAKMCCQDVAKMCCQDVLPRCAAKMCCQDVLPRCAANMCCQDVLPRCAAKMCCQDVLPRCAAKMCCQDVLPICAANMCCQYVLPICAANMCCQDVLPRCAAKMCCQDVLPRCAAKMCCQDVLPRCAAKMCCQDVLPRCAAKMCCQYVLPRCAAKMCCQDVLPRCGQDVLPRCAANMCCQDVLPICAAKMWPICAAKMWPICAAKMCCQDVLPRCAANMCCQDVLPICAAKMCCQDVAKMCCQDVLPRCAAKMCNMCWQYGIFDDQVLTALPKFDPKQAYLRFYPSSPPTEPVAEDVYRPLIREASLDALRQTTAYQGAAPEGAPPVRDWLAEQMAIESQPQPTAQEQLAADKAKLQLMAAFTDCAKLGAALILQGQIKPTTTIPELYGHDGERHIVGGILFRRVAGWEILHEDIGEGDVAFKVAAHEVRACALIAKAKIPGLCVPLCCLVDAYGIRFLCHAIAPLDLNTLAYGSGNDALIIQQHPDAAPYAQQIGSLFNLAPHPVLERLSAAPVSLYTPVSLELHRNINYKDGDTMPRYFVLNAGRCFAPDIPTASDTELDGVDAISRVLRQEMTGLYAAGEQLMSGWVMYTSTEPHTCAQCGKMIIDYEYYTYEKKRYELCLSCFETCNHEALPYPVQRLVKKSIPFSQRETYWRHETTGERVDTKPLQITPLNPDAFYTRDEAGTTALRGCSRYVLETVVPRFIEELEELECTPLTPEDLTEEMHRRGINMRYLGRIAGTRLSHLRQLCVREILARTIKVLIRDGLFFMNEERPNYTEDDAKAVIVHYLNEIFTPVPTEESNTMWRYIEELAQKKFGYALEQGVRAKIYLVALLRSICAKIGVTLARFKGFDFAQAVPLAVPHAALSRFIVQLG</sequence>
<proteinExistence type="predicted"/>
<reference evidence="3" key="1">
    <citation type="journal article" date="2022" name="bioRxiv">
        <title>Genomics of Preaxostyla Flagellates Illuminates Evolutionary Transitions and the Path Towards Mitochondrial Loss.</title>
        <authorList>
            <person name="Novak L.V.F."/>
            <person name="Treitli S.C."/>
            <person name="Pyrih J."/>
            <person name="Halakuc P."/>
            <person name="Pipaliya S.V."/>
            <person name="Vacek V."/>
            <person name="Brzon O."/>
            <person name="Soukal P."/>
            <person name="Eme L."/>
            <person name="Dacks J.B."/>
            <person name="Karnkowska A."/>
            <person name="Elias M."/>
            <person name="Hampl V."/>
        </authorList>
    </citation>
    <scope>NUCLEOTIDE SEQUENCE</scope>
    <source>
        <strain evidence="3">RCP-MX</strain>
    </source>
</reference>
<keyword evidence="4" id="KW-1185">Reference proteome</keyword>
<dbReference type="CDD" id="cd17039">
    <property type="entry name" value="Ubl_ubiquitin_like"/>
    <property type="match status" value="1"/>
</dbReference>
<feature type="compositionally biased region" description="Polar residues" evidence="1">
    <location>
        <begin position="76"/>
        <end position="86"/>
    </location>
</feature>
<feature type="compositionally biased region" description="Basic and acidic residues" evidence="1">
    <location>
        <begin position="744"/>
        <end position="772"/>
    </location>
</feature>
<feature type="compositionally biased region" description="Low complexity" evidence="1">
    <location>
        <begin position="42"/>
        <end position="58"/>
    </location>
</feature>
<dbReference type="PROSITE" id="PS51823">
    <property type="entry name" value="CLU"/>
    <property type="match status" value="1"/>
</dbReference>